<sequence length="111" mass="12375">MTHKPGLKVPTPAVVEETNKHGSQEVTDQQRVILKSIKGKLLRAAHYEDYRNSGDLCTSRASEETDPTHMTPPHSFPPATGQQRPVIAPLQPSIHDPLYAPRSFYPTPFHP</sequence>
<dbReference type="EMBL" id="SRLO01000015">
    <property type="protein sequence ID" value="TNN86428.1"/>
    <property type="molecule type" value="Genomic_DNA"/>
</dbReference>
<name>A0A4Z2J9R7_9TELE</name>
<organism evidence="2 3">
    <name type="scientific">Liparis tanakae</name>
    <name type="common">Tanaka's snailfish</name>
    <dbReference type="NCBI Taxonomy" id="230148"/>
    <lineage>
        <taxon>Eukaryota</taxon>
        <taxon>Metazoa</taxon>
        <taxon>Chordata</taxon>
        <taxon>Craniata</taxon>
        <taxon>Vertebrata</taxon>
        <taxon>Euteleostomi</taxon>
        <taxon>Actinopterygii</taxon>
        <taxon>Neopterygii</taxon>
        <taxon>Teleostei</taxon>
        <taxon>Neoteleostei</taxon>
        <taxon>Acanthomorphata</taxon>
        <taxon>Eupercaria</taxon>
        <taxon>Perciformes</taxon>
        <taxon>Cottioidei</taxon>
        <taxon>Cottales</taxon>
        <taxon>Liparidae</taxon>
        <taxon>Liparis</taxon>
    </lineage>
</organism>
<comment type="caution">
    <text evidence="2">The sequence shown here is derived from an EMBL/GenBank/DDBJ whole genome shotgun (WGS) entry which is preliminary data.</text>
</comment>
<protein>
    <submittedName>
        <fullName evidence="2">Uncharacterized protein</fullName>
    </submittedName>
</protein>
<feature type="region of interest" description="Disordered" evidence="1">
    <location>
        <begin position="1"/>
        <end position="25"/>
    </location>
</feature>
<gene>
    <name evidence="2" type="ORF">EYF80_003198</name>
</gene>
<accession>A0A4Z2J9R7</accession>
<evidence type="ECO:0000313" key="3">
    <source>
        <dbReference type="Proteomes" id="UP000314294"/>
    </source>
</evidence>
<proteinExistence type="predicted"/>
<evidence type="ECO:0000313" key="2">
    <source>
        <dbReference type="EMBL" id="TNN86428.1"/>
    </source>
</evidence>
<feature type="region of interest" description="Disordered" evidence="1">
    <location>
        <begin position="54"/>
        <end position="111"/>
    </location>
</feature>
<dbReference type="AlphaFoldDB" id="A0A4Z2J9R7"/>
<reference evidence="2 3" key="1">
    <citation type="submission" date="2019-03" db="EMBL/GenBank/DDBJ databases">
        <title>First draft genome of Liparis tanakae, snailfish: a comprehensive survey of snailfish specific genes.</title>
        <authorList>
            <person name="Kim W."/>
            <person name="Song I."/>
            <person name="Jeong J.-H."/>
            <person name="Kim D."/>
            <person name="Kim S."/>
            <person name="Ryu S."/>
            <person name="Song J.Y."/>
            <person name="Lee S.K."/>
        </authorList>
    </citation>
    <scope>NUCLEOTIDE SEQUENCE [LARGE SCALE GENOMIC DNA]</scope>
    <source>
        <tissue evidence="2">Muscle</tissue>
    </source>
</reference>
<keyword evidence="3" id="KW-1185">Reference proteome</keyword>
<dbReference type="Proteomes" id="UP000314294">
    <property type="component" value="Unassembled WGS sequence"/>
</dbReference>
<evidence type="ECO:0000256" key="1">
    <source>
        <dbReference type="SAM" id="MobiDB-lite"/>
    </source>
</evidence>